<protein>
    <submittedName>
        <fullName evidence="1">Uncharacterized protein</fullName>
    </submittedName>
</protein>
<organism evidence="1">
    <name type="scientific">viral metagenome</name>
    <dbReference type="NCBI Taxonomy" id="1070528"/>
    <lineage>
        <taxon>unclassified sequences</taxon>
        <taxon>metagenomes</taxon>
        <taxon>organismal metagenomes</taxon>
    </lineage>
</organism>
<sequence>MNYNIFHHFLLLHLSSDNGLNSFNIFIFRVIKYITSTEKKNETKIIIEYIYIMNKCKKVCDNEYLKEHIRVIKEQGSKTPNKKTLKLIKGDCMRKICNPGCKNTNTIGVKNSFHSDYTIEETNFLKDLGVLSWCHAKPMQIGNIKPFNVMNLSKTKHTKGGVRYKKNKTKKSKKL</sequence>
<dbReference type="AlphaFoldDB" id="A0A6C0IE24"/>
<name>A0A6C0IE24_9ZZZZ</name>
<proteinExistence type="predicted"/>
<dbReference type="EMBL" id="MN740161">
    <property type="protein sequence ID" value="QHT90870.1"/>
    <property type="molecule type" value="Genomic_DNA"/>
</dbReference>
<reference evidence="1" key="1">
    <citation type="journal article" date="2020" name="Nature">
        <title>Giant virus diversity and host interactions through global metagenomics.</title>
        <authorList>
            <person name="Schulz F."/>
            <person name="Roux S."/>
            <person name="Paez-Espino D."/>
            <person name="Jungbluth S."/>
            <person name="Walsh D.A."/>
            <person name="Denef V.J."/>
            <person name="McMahon K.D."/>
            <person name="Konstantinidis K.T."/>
            <person name="Eloe-Fadrosh E.A."/>
            <person name="Kyrpides N.C."/>
            <person name="Woyke T."/>
        </authorList>
    </citation>
    <scope>NUCLEOTIDE SEQUENCE</scope>
    <source>
        <strain evidence="1">GVMAG-M-3300023184-72</strain>
    </source>
</reference>
<evidence type="ECO:0000313" key="1">
    <source>
        <dbReference type="EMBL" id="QHT90870.1"/>
    </source>
</evidence>
<accession>A0A6C0IE24</accession>